<dbReference type="InterPro" id="IPR017230">
    <property type="entry name" value="Mrs6"/>
</dbReference>
<dbReference type="PIRSF" id="PIRSF037514">
    <property type="entry name" value="Rab_ger_ger_transf_A_fun"/>
    <property type="match status" value="1"/>
</dbReference>
<dbReference type="FunFam" id="1.10.405.10:FF:000003">
    <property type="entry name" value="Rab proteins geranylgeranyltransferase component A"/>
    <property type="match status" value="1"/>
</dbReference>
<dbReference type="Proteomes" id="UP000481861">
    <property type="component" value="Unassembled WGS sequence"/>
</dbReference>
<dbReference type="PRINTS" id="PR00891">
    <property type="entry name" value="RABGDIREP"/>
</dbReference>
<dbReference type="GO" id="GO:0005092">
    <property type="term" value="F:GDP-dissociation inhibitor activity"/>
    <property type="evidence" value="ECO:0007669"/>
    <property type="project" value="UniProtKB-UniRule"/>
</dbReference>
<dbReference type="Pfam" id="PF00996">
    <property type="entry name" value="GDI"/>
    <property type="match status" value="1"/>
</dbReference>
<proteinExistence type="inferred from homology"/>
<dbReference type="GO" id="GO:0016740">
    <property type="term" value="F:transferase activity"/>
    <property type="evidence" value="ECO:0007669"/>
    <property type="project" value="UniProtKB-KW"/>
</dbReference>
<dbReference type="InterPro" id="IPR018203">
    <property type="entry name" value="GDP_dissociation_inhibitor"/>
</dbReference>
<dbReference type="GO" id="GO:0005829">
    <property type="term" value="C:cytosol"/>
    <property type="evidence" value="ECO:0007669"/>
    <property type="project" value="TreeGrafter"/>
</dbReference>
<dbReference type="EMBL" id="JAADJZ010000008">
    <property type="protein sequence ID" value="KAF2873154.1"/>
    <property type="molecule type" value="Genomic_DNA"/>
</dbReference>
<dbReference type="Gene3D" id="1.10.405.10">
    <property type="entry name" value="Guanine Nucleotide Dissociation Inhibitor, domain 1"/>
    <property type="match status" value="1"/>
</dbReference>
<dbReference type="Gene3D" id="3.30.519.10">
    <property type="entry name" value="Guanine Nucleotide Dissociation Inhibitor, domain 2"/>
    <property type="match status" value="1"/>
</dbReference>
<accession>A0A7C8I887</accession>
<dbReference type="GO" id="GO:0005634">
    <property type="term" value="C:nucleus"/>
    <property type="evidence" value="ECO:0007669"/>
    <property type="project" value="TreeGrafter"/>
</dbReference>
<sequence>METLDNTTWDVLIVGTGLRQSLLALALSRSGKKILHIDQNEYYGGAEAAFSLQEAEEWAGHLNKDQPFSNISIHKPEPTGSDLSAPSLSFSRAYSLALAPQLVYARSSLLQYLVSSKVYRQLEFLAVGSWWVYSPETDTTTSSVDEARPPHGKLLKVPNGREDVFQDQVLDFKAKRALMKFLRFIAEYEEQPEVWEEHRSQPFPTFLSEQFKVPTTLHAPLLALTLSAASSGQTTTEYALPRIARHLRSIGVFGAGFGSVIPKWGGMSEIAQVACRACAVGGGVYILGKGLSTANEEPNTTSADGVKIHLKDGELVTTQWVVGEQSARPSPDDAHSRFITVASSPLTPLFPPITEEAPSPAAAVIVFPSGSLKFDREPEGLLYASTSLSGEEGYELLKQATETLLSTVEVSPAPTILWSIQYQQQSGPAEQSRGTTPYDLQFAPASLDLAFDDSIIRDVKEVWQKIMGDGAVEFLVFDDRESYADEDEA</sequence>
<protein>
    <recommendedName>
        <fullName evidence="2">Rab proteins geranylgeranyltransferase</fullName>
    </recommendedName>
</protein>
<evidence type="ECO:0000313" key="3">
    <source>
        <dbReference type="EMBL" id="KAF2873154.1"/>
    </source>
</evidence>
<evidence type="ECO:0000256" key="1">
    <source>
        <dbReference type="ARBA" id="ARBA00005593"/>
    </source>
</evidence>
<dbReference type="GO" id="GO:0007264">
    <property type="term" value="P:small GTPase-mediated signal transduction"/>
    <property type="evidence" value="ECO:0007669"/>
    <property type="project" value="UniProtKB-UniRule"/>
</dbReference>
<dbReference type="OrthoDB" id="1923006at2759"/>
<dbReference type="GO" id="GO:0005968">
    <property type="term" value="C:Rab-protein geranylgeranyltransferase complex"/>
    <property type="evidence" value="ECO:0007669"/>
    <property type="project" value="TreeGrafter"/>
</dbReference>
<name>A0A7C8I887_9PLEO</name>
<keyword evidence="4" id="KW-1185">Reference proteome</keyword>
<dbReference type="GO" id="GO:0016192">
    <property type="term" value="P:vesicle-mediated transport"/>
    <property type="evidence" value="ECO:0007669"/>
    <property type="project" value="TreeGrafter"/>
</dbReference>
<evidence type="ECO:0000256" key="2">
    <source>
        <dbReference type="PIRNR" id="PIRNR037514"/>
    </source>
</evidence>
<dbReference type="Gene3D" id="3.50.50.60">
    <property type="entry name" value="FAD/NAD(P)-binding domain"/>
    <property type="match status" value="1"/>
</dbReference>
<dbReference type="SUPFAM" id="SSF51905">
    <property type="entry name" value="FAD/NAD(P)-binding domain"/>
    <property type="match status" value="1"/>
</dbReference>
<dbReference type="InterPro" id="IPR036188">
    <property type="entry name" value="FAD/NAD-bd_sf"/>
</dbReference>
<dbReference type="PANTHER" id="PTHR11787:SF4">
    <property type="entry name" value="CHM, RAB ESCORT PROTEIN 1"/>
    <property type="match status" value="1"/>
</dbReference>
<dbReference type="AlphaFoldDB" id="A0A7C8I887"/>
<keyword evidence="3" id="KW-0808">Transferase</keyword>
<evidence type="ECO:0000313" key="4">
    <source>
        <dbReference type="Proteomes" id="UP000481861"/>
    </source>
</evidence>
<comment type="similarity">
    <text evidence="1 2">Belongs to the Rab GDI family.</text>
</comment>
<reference evidence="3 4" key="1">
    <citation type="submission" date="2020-01" db="EMBL/GenBank/DDBJ databases">
        <authorList>
            <consortium name="DOE Joint Genome Institute"/>
            <person name="Haridas S."/>
            <person name="Albert R."/>
            <person name="Binder M."/>
            <person name="Bloem J."/>
            <person name="Labutti K."/>
            <person name="Salamov A."/>
            <person name="Andreopoulos B."/>
            <person name="Baker S.E."/>
            <person name="Barry K."/>
            <person name="Bills G."/>
            <person name="Bluhm B.H."/>
            <person name="Cannon C."/>
            <person name="Castanera R."/>
            <person name="Culley D.E."/>
            <person name="Daum C."/>
            <person name="Ezra D."/>
            <person name="Gonzalez J.B."/>
            <person name="Henrissat B."/>
            <person name="Kuo A."/>
            <person name="Liang C."/>
            <person name="Lipzen A."/>
            <person name="Lutzoni F."/>
            <person name="Magnuson J."/>
            <person name="Mondo S."/>
            <person name="Nolan M."/>
            <person name="Ohm R."/>
            <person name="Pangilinan J."/>
            <person name="Park H.-J.H."/>
            <person name="Ramirez L."/>
            <person name="Alfaro M."/>
            <person name="Sun H."/>
            <person name="Tritt A."/>
            <person name="Yoshinaga Y."/>
            <person name="Zwiers L.-H.L."/>
            <person name="Turgeon B.G."/>
            <person name="Goodwin S.B."/>
            <person name="Spatafora J.W."/>
            <person name="Crous P.W."/>
            <person name="Grigoriev I.V."/>
        </authorList>
    </citation>
    <scope>NUCLEOTIDE SEQUENCE [LARGE SCALE GENOMIC DNA]</scope>
    <source>
        <strain evidence="3 4">CBS 611.86</strain>
    </source>
</reference>
<gene>
    <name evidence="3" type="ORF">BDV95DRAFT_374539</name>
</gene>
<dbReference type="PANTHER" id="PTHR11787">
    <property type="entry name" value="RAB GDP-DISSOCIATION INHIBITOR"/>
    <property type="match status" value="1"/>
</dbReference>
<organism evidence="3 4">
    <name type="scientific">Massariosphaeria phaeospora</name>
    <dbReference type="NCBI Taxonomy" id="100035"/>
    <lineage>
        <taxon>Eukaryota</taxon>
        <taxon>Fungi</taxon>
        <taxon>Dikarya</taxon>
        <taxon>Ascomycota</taxon>
        <taxon>Pezizomycotina</taxon>
        <taxon>Dothideomycetes</taxon>
        <taxon>Pleosporomycetidae</taxon>
        <taxon>Pleosporales</taxon>
        <taxon>Pleosporales incertae sedis</taxon>
        <taxon>Massariosphaeria</taxon>
    </lineage>
</organism>
<comment type="caution">
    <text evidence="3">The sequence shown here is derived from an EMBL/GenBank/DDBJ whole genome shotgun (WGS) entry which is preliminary data.</text>
</comment>